<dbReference type="EMBL" id="VFQC01000001">
    <property type="protein sequence ID" value="TQN32009.1"/>
    <property type="molecule type" value="Genomic_DNA"/>
</dbReference>
<dbReference type="Proteomes" id="UP000317422">
    <property type="component" value="Unassembled WGS sequence"/>
</dbReference>
<dbReference type="GO" id="GO:0016491">
    <property type="term" value="F:oxidoreductase activity"/>
    <property type="evidence" value="ECO:0007669"/>
    <property type="project" value="InterPro"/>
</dbReference>
<dbReference type="PANTHER" id="PTHR43032">
    <property type="entry name" value="PROTEIN-METHIONINE-SULFOXIDE REDUCTASE"/>
    <property type="match status" value="1"/>
</dbReference>
<dbReference type="InterPro" id="IPR000572">
    <property type="entry name" value="OxRdtase_Mopterin-bd_dom"/>
</dbReference>
<proteinExistence type="predicted"/>
<dbReference type="Gene3D" id="3.90.420.10">
    <property type="entry name" value="Oxidoreductase, molybdopterin-binding domain"/>
    <property type="match status" value="1"/>
</dbReference>
<organism evidence="2 3">
    <name type="scientific">Haloactinospora alba</name>
    <dbReference type="NCBI Taxonomy" id="405555"/>
    <lineage>
        <taxon>Bacteria</taxon>
        <taxon>Bacillati</taxon>
        <taxon>Actinomycetota</taxon>
        <taxon>Actinomycetes</taxon>
        <taxon>Streptosporangiales</taxon>
        <taxon>Nocardiopsidaceae</taxon>
        <taxon>Haloactinospora</taxon>
    </lineage>
</organism>
<reference evidence="2 3" key="1">
    <citation type="submission" date="2019-06" db="EMBL/GenBank/DDBJ databases">
        <title>Sequencing the genomes of 1000 actinobacteria strains.</title>
        <authorList>
            <person name="Klenk H.-P."/>
        </authorList>
    </citation>
    <scope>NUCLEOTIDE SEQUENCE [LARGE SCALE GENOMIC DNA]</scope>
    <source>
        <strain evidence="2 3">DSM 45015</strain>
    </source>
</reference>
<keyword evidence="3" id="KW-1185">Reference proteome</keyword>
<comment type="caution">
    <text evidence="2">The sequence shown here is derived from an EMBL/GenBank/DDBJ whole genome shotgun (WGS) entry which is preliminary data.</text>
</comment>
<dbReference type="InterPro" id="IPR008335">
    <property type="entry name" value="Mopterin_OxRdtase_euk"/>
</dbReference>
<dbReference type="AlphaFoldDB" id="A0A543NJL4"/>
<dbReference type="InterPro" id="IPR036374">
    <property type="entry name" value="OxRdtase_Mopterin-bd_sf"/>
</dbReference>
<dbReference type="Pfam" id="PF00174">
    <property type="entry name" value="Oxidored_molyb"/>
    <property type="match status" value="1"/>
</dbReference>
<gene>
    <name evidence="2" type="ORF">FHX37_1934</name>
</gene>
<evidence type="ECO:0000313" key="2">
    <source>
        <dbReference type="EMBL" id="TQN32009.1"/>
    </source>
</evidence>
<name>A0A543NJL4_9ACTN</name>
<dbReference type="SUPFAM" id="SSF56524">
    <property type="entry name" value="Oxidoreductase molybdopterin-binding domain"/>
    <property type="match status" value="1"/>
</dbReference>
<dbReference type="PANTHER" id="PTHR43032:SF4">
    <property type="entry name" value="OXIDOREDUCTASE MOLYBDOPTERIN-BINDING DOMAIN-CONTAINING PROTEIN"/>
    <property type="match status" value="1"/>
</dbReference>
<protein>
    <submittedName>
        <fullName evidence="2">DMSO/TMAO reductase YedYZ molybdopterin-dependent catalytic subunit</fullName>
    </submittedName>
</protein>
<sequence length="208" mass="24177">MTVREGARLSDHRLPPGQYVPRERPVLHYGPVPRFRPQQWDFRVYGITASLGEFRWSWPEFDALPRTEVVSDFHCVTRFTIPGIRWWGAPAAHLTELAPPDGSVTHVMVWAEFGFSANLRIDDFLAENVVLATHRDGERLPPENGYPVRLVVPHLYGWKSVKWVRAIEYLTADRRGFWEQRGYHNIADPWAEQRYFYQEEPGQGPPLA</sequence>
<accession>A0A543NJL4</accession>
<evidence type="ECO:0000259" key="1">
    <source>
        <dbReference type="Pfam" id="PF00174"/>
    </source>
</evidence>
<feature type="domain" description="Oxidoreductase molybdopterin-binding" evidence="1">
    <location>
        <begin position="30"/>
        <end position="178"/>
    </location>
</feature>
<evidence type="ECO:0000313" key="3">
    <source>
        <dbReference type="Proteomes" id="UP000317422"/>
    </source>
</evidence>
<dbReference type="PRINTS" id="PR00407">
    <property type="entry name" value="EUMOPTERIN"/>
</dbReference>